<evidence type="ECO:0000313" key="2">
    <source>
        <dbReference type="EMBL" id="VIO78352.1"/>
    </source>
</evidence>
<keyword evidence="1" id="KW-1133">Transmembrane helix</keyword>
<protein>
    <recommendedName>
        <fullName evidence="4">Glycosyltransferase RgtA/B/C/D-like domain-containing protein</fullName>
    </recommendedName>
</protein>
<gene>
    <name evidence="2" type="ORF">CI1B_73800</name>
</gene>
<sequence>MHAPLARISAPDTTAAWAWWGTAVALAAVLVAPLFVIDVPPLLDYPNHLARFFILAHPDDPILAKMYAPHWTILPNLGMDVIGAGLLRITDVHTGGRMLLALSLLAPVAGAVIYHRAVFGCRSFWPLASGLVAYNAAFMMGFMNFLLSLGLALVGAAAWTALRRQDRSAWKALAGAVAAVATFFTHIFGLGLLFLLIGAEEAAALWKRRATGSLTPRDVIKAAIPILIALAPAVVLYRLSPFGDTATTFGAWRAISKVMRLLGPFMTTNLELTIVTAVAVTVALVAMRRRIALAPGLPLVLAVLVIVFIAAPLRLKGGSFIDLRVALMFALLLFAGMQPRLARREATLFGAVLAALIVVRSADLAVTWIDARHDLVDLRKAIAQVEPGARVMAATGYTGELTEAHPARRALPGIYRLTEQVPALLVIERKAFWPLLYADPAQQPVTVLPPFDRIAHPLTEPIGWSVLTHEPYSAESIQYARYLVDWRTNFDYVLLIDPPPEVPKVGKLSPLYDGDFAKLYRIDR</sequence>
<organism evidence="2 3">
    <name type="scientific">Bradyrhizobium ivorense</name>
    <dbReference type="NCBI Taxonomy" id="2511166"/>
    <lineage>
        <taxon>Bacteria</taxon>
        <taxon>Pseudomonadati</taxon>
        <taxon>Pseudomonadota</taxon>
        <taxon>Alphaproteobacteria</taxon>
        <taxon>Hyphomicrobiales</taxon>
        <taxon>Nitrobacteraceae</taxon>
        <taxon>Bradyrhizobium</taxon>
    </lineage>
</organism>
<dbReference type="AlphaFoldDB" id="A0A508TVZ0"/>
<feature type="transmembrane region" description="Helical" evidence="1">
    <location>
        <begin position="348"/>
        <end position="369"/>
    </location>
</feature>
<keyword evidence="3" id="KW-1185">Reference proteome</keyword>
<feature type="transmembrane region" description="Helical" evidence="1">
    <location>
        <begin position="261"/>
        <end position="286"/>
    </location>
</feature>
<dbReference type="EMBL" id="CAADFC020000030">
    <property type="protein sequence ID" value="VIO78352.1"/>
    <property type="molecule type" value="Genomic_DNA"/>
</dbReference>
<reference evidence="2" key="1">
    <citation type="submission" date="2019-02" db="EMBL/GenBank/DDBJ databases">
        <authorList>
            <person name="Pothier F.J."/>
        </authorList>
    </citation>
    <scope>NUCLEOTIDE SEQUENCE</scope>
    <source>
        <strain evidence="2">CI-1B</strain>
    </source>
</reference>
<evidence type="ECO:0008006" key="4">
    <source>
        <dbReference type="Google" id="ProtNLM"/>
    </source>
</evidence>
<evidence type="ECO:0000256" key="1">
    <source>
        <dbReference type="SAM" id="Phobius"/>
    </source>
</evidence>
<evidence type="ECO:0000313" key="3">
    <source>
        <dbReference type="Proteomes" id="UP000328092"/>
    </source>
</evidence>
<feature type="transmembrane region" description="Helical" evidence="1">
    <location>
        <begin position="219"/>
        <end position="240"/>
    </location>
</feature>
<proteinExistence type="predicted"/>
<comment type="caution">
    <text evidence="2">The sequence shown here is derived from an EMBL/GenBank/DDBJ whole genome shotgun (WGS) entry which is preliminary data.</text>
</comment>
<dbReference type="Proteomes" id="UP000328092">
    <property type="component" value="Unassembled WGS sequence"/>
</dbReference>
<feature type="transmembrane region" description="Helical" evidence="1">
    <location>
        <begin position="99"/>
        <end position="117"/>
    </location>
</feature>
<feature type="transmembrane region" description="Helical" evidence="1">
    <location>
        <begin position="292"/>
        <end position="313"/>
    </location>
</feature>
<accession>A0A508TVZ0</accession>
<keyword evidence="1" id="KW-0812">Transmembrane</keyword>
<feature type="transmembrane region" description="Helical" evidence="1">
    <location>
        <begin position="173"/>
        <end position="199"/>
    </location>
</feature>
<feature type="transmembrane region" description="Helical" evidence="1">
    <location>
        <begin position="17"/>
        <end position="37"/>
    </location>
</feature>
<name>A0A508TVZ0_9BRAD</name>
<keyword evidence="1" id="KW-0472">Membrane</keyword>
<feature type="transmembrane region" description="Helical" evidence="1">
    <location>
        <begin position="137"/>
        <end position="161"/>
    </location>
</feature>